<organism evidence="2 3">
    <name type="scientific">Paremcibacter congregatus</name>
    <dbReference type="NCBI Taxonomy" id="2043170"/>
    <lineage>
        <taxon>Bacteria</taxon>
        <taxon>Pseudomonadati</taxon>
        <taxon>Pseudomonadota</taxon>
        <taxon>Alphaproteobacteria</taxon>
        <taxon>Emcibacterales</taxon>
        <taxon>Emcibacteraceae</taxon>
        <taxon>Paremcibacter</taxon>
    </lineage>
</organism>
<accession>A0A2G4YWV7</accession>
<evidence type="ECO:0000313" key="2">
    <source>
        <dbReference type="EMBL" id="PHZ85926.1"/>
    </source>
</evidence>
<dbReference type="RefSeq" id="WP_099471511.1">
    <property type="nucleotide sequence ID" value="NZ_CP041025.1"/>
</dbReference>
<sequence>MSDTEFKPLLQTSPRQQALNSGPHSDGGDEPAFVPLTGKIIPGAPQAPAATPEGYDKNFIEHSVDVLSDLGKGAKDAYNGATGYVLEGLAETGNALGIVDDEDIQKFRTVMGDLRQAGRGEPTVTEGVLGEAIKLSPIGGGVYKGLTSLGVKGTPKLFLLAEAVSAAFATNPDAEVVANLLPEDGDSDLMHNMRDILATDPNDPEWNNRARKTIEVMGLGVAAEGVVSALRKVASKVGKGGGEALEEAVGDSPSPEVDLEAPTAPEAPIVSQDPAGEAFSNFQSALKDVKGEIKDGKDAFQTTPLNMSKVRTPDEVKQVMESLARTADEDVLADWTEVETLAEASRLADELLLDPEDVMNTVEGMAFGSKEHTGYLLAAKRISIGQHEAVQEAITRVELEGTDAAMEDFYEKFLTILKTDNLIKQVQRSGARMTSAGRVVVEGADAVPSLDGVDLSSLADPSPEALRKLAGQLKVIPPENLRGWKRVIKRISTSKKWDITNEFFINAILSGPATHAVNMISNTVETFLKPMESLIGGAITRNPDMMRSSMNQYVGMVYSLRDSVKLMAAAARKEDAVLDPHVFTIETNNKAMGNSSLAQALRLPSRALLTSDELFKQVNYRSKLFSLGMDKAPTELARKERVAWALDYVNKGIDQRTGKAINKEALQYARETTFTEELRAGTFSRTFQEAANKHPAMKTIVPFIRTPTNLIKHQFRRTPGIGMLSKQMREDWAAGGTRRATAIGKQATGGVFTAAGFALAYDGTLTGSGPTNYEARKKLMDTGWRPYSFKTTDENGKVSFIPYKRGDPRFMMFGVMADAVDVIGNLDESKASELSAAILYSISQNLSNKTYFKGMSDAMDAAFSGDMKTIQRFIGQQVVGHTVPFNSALRQTNQDPYLREVRSLVDHYRNAIPGLSPTLEPRRNVMGEPMINPAGVGLDKMNPFHSSEWKNENVYEELAKYGATIKNPPTKKNGIDLLELKNKKGQTAYDRWLELLSKETVGNRGTLKEALTEAVRSERYLQELDDPEEDYNGSRRSQILALIGKYRDRSYRRLMGEFPEIREGQQQDRRELMMKRLGFRE</sequence>
<feature type="compositionally biased region" description="Polar residues" evidence="1">
    <location>
        <begin position="10"/>
        <end position="23"/>
    </location>
</feature>
<name>A0A2G4YWV7_9PROT</name>
<protein>
    <recommendedName>
        <fullName evidence="4">Large polyvalent protein associated domain-containing protein</fullName>
    </recommendedName>
</protein>
<dbReference type="InParanoid" id="A0A2G4YWV7"/>
<dbReference type="Proteomes" id="UP000229730">
    <property type="component" value="Unassembled WGS sequence"/>
</dbReference>
<dbReference type="EMBL" id="PDEM01000009">
    <property type="protein sequence ID" value="PHZ85926.1"/>
    <property type="molecule type" value="Genomic_DNA"/>
</dbReference>
<dbReference type="AlphaFoldDB" id="A0A2G4YWV7"/>
<evidence type="ECO:0000313" key="3">
    <source>
        <dbReference type="Proteomes" id="UP000229730"/>
    </source>
</evidence>
<feature type="region of interest" description="Disordered" evidence="1">
    <location>
        <begin position="240"/>
        <end position="261"/>
    </location>
</feature>
<reference evidence="2 3" key="1">
    <citation type="submission" date="2017-10" db="EMBL/GenBank/DDBJ databases">
        <title>Frigbacter circumglobatus gen. nov. sp. nov., isolated from sediment cultured in situ.</title>
        <authorList>
            <person name="Zhao Z."/>
        </authorList>
    </citation>
    <scope>NUCLEOTIDE SEQUENCE [LARGE SCALE GENOMIC DNA]</scope>
    <source>
        <strain evidence="2 3">ZYL</strain>
    </source>
</reference>
<proteinExistence type="predicted"/>
<dbReference type="OrthoDB" id="7029574at2"/>
<keyword evidence="3" id="KW-1185">Reference proteome</keyword>
<comment type="caution">
    <text evidence="2">The sequence shown here is derived from an EMBL/GenBank/DDBJ whole genome shotgun (WGS) entry which is preliminary data.</text>
</comment>
<gene>
    <name evidence="2" type="ORF">CRD36_04425</name>
</gene>
<feature type="region of interest" description="Disordered" evidence="1">
    <location>
        <begin position="1"/>
        <end position="32"/>
    </location>
</feature>
<evidence type="ECO:0000256" key="1">
    <source>
        <dbReference type="SAM" id="MobiDB-lite"/>
    </source>
</evidence>
<evidence type="ECO:0008006" key="4">
    <source>
        <dbReference type="Google" id="ProtNLM"/>
    </source>
</evidence>